<evidence type="ECO:0000313" key="1">
    <source>
        <dbReference type="EMBL" id="MCI31641.1"/>
    </source>
</evidence>
<dbReference type="GO" id="GO:0016301">
    <property type="term" value="F:kinase activity"/>
    <property type="evidence" value="ECO:0007669"/>
    <property type="project" value="UniProtKB-KW"/>
</dbReference>
<dbReference type="AlphaFoldDB" id="A0A392R4X2"/>
<keyword evidence="1" id="KW-0808">Transferase</keyword>
<organism evidence="1 2">
    <name type="scientific">Trifolium medium</name>
    <dbReference type="NCBI Taxonomy" id="97028"/>
    <lineage>
        <taxon>Eukaryota</taxon>
        <taxon>Viridiplantae</taxon>
        <taxon>Streptophyta</taxon>
        <taxon>Embryophyta</taxon>
        <taxon>Tracheophyta</taxon>
        <taxon>Spermatophyta</taxon>
        <taxon>Magnoliopsida</taxon>
        <taxon>eudicotyledons</taxon>
        <taxon>Gunneridae</taxon>
        <taxon>Pentapetalae</taxon>
        <taxon>rosids</taxon>
        <taxon>fabids</taxon>
        <taxon>Fabales</taxon>
        <taxon>Fabaceae</taxon>
        <taxon>Papilionoideae</taxon>
        <taxon>50 kb inversion clade</taxon>
        <taxon>NPAAA clade</taxon>
        <taxon>Hologalegina</taxon>
        <taxon>IRL clade</taxon>
        <taxon>Trifolieae</taxon>
        <taxon>Trifolium</taxon>
    </lineage>
</organism>
<keyword evidence="1" id="KW-0418">Kinase</keyword>
<proteinExistence type="predicted"/>
<reference evidence="1 2" key="1">
    <citation type="journal article" date="2018" name="Front. Plant Sci.">
        <title>Red Clover (Trifolium pratense) and Zigzag Clover (T. medium) - A Picture of Genomic Similarities and Differences.</title>
        <authorList>
            <person name="Dluhosova J."/>
            <person name="Istvanek J."/>
            <person name="Nedelnik J."/>
            <person name="Repkova J."/>
        </authorList>
    </citation>
    <scope>NUCLEOTIDE SEQUENCE [LARGE SCALE GENOMIC DNA]</scope>
    <source>
        <strain evidence="2">cv. 10/8</strain>
        <tissue evidence="1">Leaf</tissue>
    </source>
</reference>
<comment type="caution">
    <text evidence="1">The sequence shown here is derived from an EMBL/GenBank/DDBJ whole genome shotgun (WGS) entry which is preliminary data.</text>
</comment>
<keyword evidence="2" id="KW-1185">Reference proteome</keyword>
<feature type="non-terminal residue" evidence="1">
    <location>
        <position position="92"/>
    </location>
</feature>
<protein>
    <submittedName>
        <fullName evidence="1">Serine/threonine-protein kinase KIPK-like</fullName>
    </submittedName>
</protein>
<accession>A0A392R4X2</accession>
<dbReference type="Proteomes" id="UP000265520">
    <property type="component" value="Unassembled WGS sequence"/>
</dbReference>
<dbReference type="EMBL" id="LXQA010188712">
    <property type="protein sequence ID" value="MCI31641.1"/>
    <property type="molecule type" value="Genomic_DNA"/>
</dbReference>
<evidence type="ECO:0000313" key="2">
    <source>
        <dbReference type="Proteomes" id="UP000265520"/>
    </source>
</evidence>
<sequence>MGSFSGTCEIVEAREDLNTAKDAGIYQSSSGYSVSEKNQKLPALKLGFKDNLDNDINKLFESITLKSSSRDLSFLPDGTSPNMRSALKKPMT</sequence>
<name>A0A392R4X2_9FABA</name>